<evidence type="ECO:0000313" key="5">
    <source>
        <dbReference type="Proteomes" id="UP001055337"/>
    </source>
</evidence>
<dbReference type="PIRSF" id="PIRSF036654">
    <property type="entry name" value="UCP036654"/>
    <property type="match status" value="1"/>
</dbReference>
<evidence type="ECO:0000313" key="4">
    <source>
        <dbReference type="EMBL" id="ULN41201.1"/>
    </source>
</evidence>
<dbReference type="InterPro" id="IPR027477">
    <property type="entry name" value="Succ_DH/fumarate_Rdtase_cat_sf"/>
</dbReference>
<dbReference type="EMBL" id="CP092362">
    <property type="protein sequence ID" value="ULN41201.1"/>
    <property type="molecule type" value="Genomic_DNA"/>
</dbReference>
<evidence type="ECO:0000256" key="2">
    <source>
        <dbReference type="ARBA" id="ARBA00023002"/>
    </source>
</evidence>
<dbReference type="Gene3D" id="3.90.700.10">
    <property type="entry name" value="Succinate dehydrogenase/fumarate reductase flavoprotein, catalytic domain"/>
    <property type="match status" value="1"/>
</dbReference>
<dbReference type="Pfam" id="PF00890">
    <property type="entry name" value="FAD_binding_2"/>
    <property type="match status" value="1"/>
</dbReference>
<dbReference type="Proteomes" id="UP001055337">
    <property type="component" value="Chromosome"/>
</dbReference>
<reference evidence="4" key="1">
    <citation type="submission" date="2022-08" db="EMBL/GenBank/DDBJ databases">
        <title>Whole genome sequencing of non-tuberculosis mycobacteria type-strains.</title>
        <authorList>
            <person name="Igarashi Y."/>
            <person name="Osugi A."/>
            <person name="Mitarai S."/>
        </authorList>
    </citation>
    <scope>NUCLEOTIDE SEQUENCE</scope>
    <source>
        <strain evidence="4">JCM 16369</strain>
    </source>
</reference>
<dbReference type="InterPro" id="IPR003953">
    <property type="entry name" value="FAD-dep_OxRdtase_2_FAD-bd"/>
</dbReference>
<name>A0ABY3TIC0_9MYCO</name>
<dbReference type="PANTHER" id="PTHR43260">
    <property type="entry name" value="3-KETOSTEROID-DELTA-1-DEHYDROGENASE"/>
    <property type="match status" value="1"/>
</dbReference>
<evidence type="ECO:0000256" key="1">
    <source>
        <dbReference type="ARBA" id="ARBA00022630"/>
    </source>
</evidence>
<keyword evidence="2" id="KW-0560">Oxidoreductase</keyword>
<dbReference type="PANTHER" id="PTHR43260:SF1">
    <property type="entry name" value="KSDD-LIKE STEROID DEHYDROGENASE RV0785"/>
    <property type="match status" value="1"/>
</dbReference>
<protein>
    <submittedName>
        <fullName evidence="4">FAD-binding dehydrogenase</fullName>
    </submittedName>
</protein>
<organism evidence="4 5">
    <name type="scientific">Mycolicibacterium crocinum</name>
    <dbReference type="NCBI Taxonomy" id="388459"/>
    <lineage>
        <taxon>Bacteria</taxon>
        <taxon>Bacillati</taxon>
        <taxon>Actinomycetota</taxon>
        <taxon>Actinomycetes</taxon>
        <taxon>Mycobacteriales</taxon>
        <taxon>Mycobacteriaceae</taxon>
        <taxon>Mycolicibacterium</taxon>
    </lineage>
</organism>
<dbReference type="NCBIfam" id="NF009472">
    <property type="entry name" value="PRK12834.1"/>
    <property type="match status" value="1"/>
</dbReference>
<accession>A0ABY3TIC0</accession>
<keyword evidence="5" id="KW-1185">Reference proteome</keyword>
<dbReference type="Gene3D" id="3.50.50.60">
    <property type="entry name" value="FAD/NAD(P)-binding domain"/>
    <property type="match status" value="1"/>
</dbReference>
<proteinExistence type="predicted"/>
<dbReference type="SUPFAM" id="SSF51905">
    <property type="entry name" value="FAD/NAD(P)-binding domain"/>
    <property type="match status" value="1"/>
</dbReference>
<keyword evidence="1" id="KW-0285">Flavoprotein</keyword>
<sequence>MDADVIVVGAGLAGLVATQELSSRGKKVLLLDQENEANLGGQAFWSFGGLFLVDSPEQRRLGVKDSVELAWGDWSGSAQFDRIDDEDSWAVRWARAYVDFAAGEKRSWLLGHGIKFLPTVGWAERGDLRADGHGNSVPRFHVAWGTGTGVVEPFVNSALAAAERGLVTFRHRHRVDELVIANGSVTGVRGAILAPDDAPRGAPSNRERLGDFEFAAQAVIVTTGGIGGNHEIVRRYWPQRMGTPPASMITGVPAYVDGRMLDIAADSGVRLVNRDRMWHYTEGVQNWDPIWPGHAIRILPGPSSMWFDALGRRLPEPYLPGYDTLGTLRYLRTTPEIAGYDHSWFILTQKIIEREFALSGSEQNPDITSKDRAGFLKERLLSKGAPAPVEAFKRNGADFVVADGLDELVAKMNALTDEPLLDAGVIRRQIESRDLQMANPYAKDAQVQGIRNSRRYIGDRIGRTAAPHRILDPAAGPLIGVKLHILTRKTLGGIQTDLSSRAIGTDGNPVDGLYAAGEVAGFGGGGVHGYNALEGTFLGGCLFSGRAAGRTAAAAL</sequence>
<dbReference type="RefSeq" id="WP_240177839.1">
    <property type="nucleotide sequence ID" value="NZ_CP092362.2"/>
</dbReference>
<dbReference type="InterPro" id="IPR014614">
    <property type="entry name" value="KsdD_DH"/>
</dbReference>
<dbReference type="InterPro" id="IPR036188">
    <property type="entry name" value="FAD/NAD-bd_sf"/>
</dbReference>
<gene>
    <name evidence="4" type="ORF">MI149_27000</name>
</gene>
<feature type="domain" description="FAD-dependent oxidoreductase 2 FAD-binding" evidence="3">
    <location>
        <begin position="4"/>
        <end position="538"/>
    </location>
</feature>
<evidence type="ECO:0000259" key="3">
    <source>
        <dbReference type="Pfam" id="PF00890"/>
    </source>
</evidence>